<dbReference type="Proteomes" id="UP001375240">
    <property type="component" value="Unassembled WGS sequence"/>
</dbReference>
<dbReference type="GO" id="GO:0005737">
    <property type="term" value="C:cytoplasm"/>
    <property type="evidence" value="ECO:0007669"/>
    <property type="project" value="UniProtKB-ARBA"/>
</dbReference>
<dbReference type="GO" id="GO:0008289">
    <property type="term" value="F:lipid binding"/>
    <property type="evidence" value="ECO:0007669"/>
    <property type="project" value="InterPro"/>
</dbReference>
<evidence type="ECO:0000313" key="3">
    <source>
        <dbReference type="Proteomes" id="UP001375240"/>
    </source>
</evidence>
<comment type="caution">
    <text evidence="2">The sequence shown here is derived from an EMBL/GenBank/DDBJ whole genome shotgun (WGS) entry which is preliminary data.</text>
</comment>
<dbReference type="Gene3D" id="3.30.530.20">
    <property type="match status" value="1"/>
</dbReference>
<dbReference type="AlphaFoldDB" id="A0AAV9VAZ2"/>
<organism evidence="2 3">
    <name type="scientific">Orbilia brochopaga</name>
    <dbReference type="NCBI Taxonomy" id="3140254"/>
    <lineage>
        <taxon>Eukaryota</taxon>
        <taxon>Fungi</taxon>
        <taxon>Dikarya</taxon>
        <taxon>Ascomycota</taxon>
        <taxon>Pezizomycotina</taxon>
        <taxon>Orbiliomycetes</taxon>
        <taxon>Orbiliales</taxon>
        <taxon>Orbiliaceae</taxon>
        <taxon>Orbilia</taxon>
    </lineage>
</organism>
<dbReference type="CDD" id="cd00177">
    <property type="entry name" value="START"/>
    <property type="match status" value="1"/>
</dbReference>
<dbReference type="InterPro" id="IPR023393">
    <property type="entry name" value="START-like_dom_sf"/>
</dbReference>
<dbReference type="InterPro" id="IPR002913">
    <property type="entry name" value="START_lipid-bd_dom"/>
</dbReference>
<dbReference type="PROSITE" id="PS50848">
    <property type="entry name" value="START"/>
    <property type="match status" value="1"/>
</dbReference>
<dbReference type="InterPro" id="IPR051213">
    <property type="entry name" value="START_lipid_transfer"/>
</dbReference>
<evidence type="ECO:0000259" key="1">
    <source>
        <dbReference type="PROSITE" id="PS50848"/>
    </source>
</evidence>
<keyword evidence="3" id="KW-1185">Reference proteome</keyword>
<proteinExistence type="predicted"/>
<accession>A0AAV9VAZ2</accession>
<dbReference type="PANTHER" id="PTHR19308:SF14">
    <property type="entry name" value="START DOMAIN-CONTAINING PROTEIN"/>
    <property type="match status" value="1"/>
</dbReference>
<evidence type="ECO:0000313" key="2">
    <source>
        <dbReference type="EMBL" id="KAK6359161.1"/>
    </source>
</evidence>
<name>A0AAV9VAZ2_9PEZI</name>
<dbReference type="EMBL" id="JAVHNQ010000001">
    <property type="protein sequence ID" value="KAK6359161.1"/>
    <property type="molecule type" value="Genomic_DNA"/>
</dbReference>
<feature type="domain" description="START" evidence="1">
    <location>
        <begin position="42"/>
        <end position="214"/>
    </location>
</feature>
<protein>
    <recommendedName>
        <fullName evidence="1">START domain-containing protein</fullName>
    </recommendedName>
</protein>
<dbReference type="Pfam" id="PF01852">
    <property type="entry name" value="START"/>
    <property type="match status" value="1"/>
</dbReference>
<dbReference type="PANTHER" id="PTHR19308">
    <property type="entry name" value="PHOSPHATIDYLCHOLINE TRANSFER PROTEIN"/>
    <property type="match status" value="1"/>
</dbReference>
<dbReference type="SUPFAM" id="SSF55961">
    <property type="entry name" value="Bet v1-like"/>
    <property type="match status" value="1"/>
</dbReference>
<gene>
    <name evidence="2" type="ORF">TWF696_000329</name>
</gene>
<sequence>MPDPQPPPSTVFDTYAPILHPSAFPDALALLKDFHTNPEIPWTSNGTKSDIELSYYQPDPPLPAPVCRGVGLFPAGFTAEQILPVIHQTACRAHWDERYKLGFPSLRYNRKLVRFYAVQKGVGEGWFVIVSPRDFTGYSGHVKEVGEDGVTRYYYLQTSAEFDDVPDVEGFVRGETSLAGWVLEETPGQPVKCTYIVKFDPKGSIPSNLIAQVVKDTPLCIARVGQFIQDNGLVPHVQMHEEFPGQLRQEVLTEEAAEINPENGEKLSDGGFVFTFSWFGAPGSFEIRFDATKWSEGAKVEIEEGVLGEDLDLASEPGKVTVTVKDAGDGKKLKVVVSKA</sequence>
<reference evidence="2 3" key="1">
    <citation type="submission" date="2019-10" db="EMBL/GenBank/DDBJ databases">
        <authorList>
            <person name="Palmer J.M."/>
        </authorList>
    </citation>
    <scope>NUCLEOTIDE SEQUENCE [LARGE SCALE GENOMIC DNA]</scope>
    <source>
        <strain evidence="2 3">TWF696</strain>
    </source>
</reference>